<protein>
    <recommendedName>
        <fullName evidence="4">CCHC-type domain-containing protein</fullName>
    </recommendedName>
</protein>
<reference evidence="2" key="2">
    <citation type="submission" date="2021-09" db="EMBL/GenBank/DDBJ databases">
        <authorList>
            <person name="Jia N."/>
            <person name="Wang J."/>
            <person name="Shi W."/>
            <person name="Du L."/>
            <person name="Sun Y."/>
            <person name="Zhan W."/>
            <person name="Jiang J."/>
            <person name="Wang Q."/>
            <person name="Zhang B."/>
            <person name="Ji P."/>
            <person name="Sakyi L.B."/>
            <person name="Cui X."/>
            <person name="Yuan T."/>
            <person name="Jiang B."/>
            <person name="Yang W."/>
            <person name="Lam T.T.-Y."/>
            <person name="Chang Q."/>
            <person name="Ding S."/>
            <person name="Wang X."/>
            <person name="Zhu J."/>
            <person name="Ruan X."/>
            <person name="Zhao L."/>
            <person name="Wei J."/>
            <person name="Que T."/>
            <person name="Du C."/>
            <person name="Cheng J."/>
            <person name="Dai P."/>
            <person name="Han X."/>
            <person name="Huang E."/>
            <person name="Gao Y."/>
            <person name="Liu J."/>
            <person name="Shao H."/>
            <person name="Ye R."/>
            <person name="Li L."/>
            <person name="Wei W."/>
            <person name="Wang X."/>
            <person name="Wang C."/>
            <person name="Huo Q."/>
            <person name="Li W."/>
            <person name="Guo W."/>
            <person name="Chen H."/>
            <person name="Chen S."/>
            <person name="Zhou L."/>
            <person name="Zhou L."/>
            <person name="Ni X."/>
            <person name="Tian J."/>
            <person name="Zhou Y."/>
            <person name="Sheng Y."/>
            <person name="Liu T."/>
            <person name="Pan Y."/>
            <person name="Xia L."/>
            <person name="Li J."/>
            <person name="Zhao F."/>
            <person name="Cao W."/>
        </authorList>
    </citation>
    <scope>NUCLEOTIDE SEQUENCE</scope>
    <source>
        <strain evidence="2">Rmic-2018</strain>
        <tissue evidence="2">Larvae</tissue>
    </source>
</reference>
<sequence>MASTSATGYVAQGYDPETMQFLQNSTLGTSTFTPYTNWVIQDINKRRSATTEETAPNEGDLAPTLCALPQLNPDGFVAVIKPKVTCHLAKYKGQCVFAKAIHKALLQAAEATDPHIDFTQYGLYPIWDQNIIVINTPCEDLIHRILKITTLVFSDKSVPVHSYLKPTDQMGRRVIRIVNHISTDYIVELIISAANKVIGARRLSTTNVVVLIFEHANIPRNVLIFAESNPVQKYRKTVPTCSRCGTIGHRNDVCPNPSATPNSCPSCGKSDVNLADHECPTGCLLCNGPHTTGARECPKRFRPASKGPRYCNEGNPSTSPTQENLNQRASRSRSPS</sequence>
<dbReference type="EMBL" id="JABSTU010000003">
    <property type="protein sequence ID" value="KAH8035107.1"/>
    <property type="molecule type" value="Genomic_DNA"/>
</dbReference>
<accession>A0A9J6EKT1</accession>
<evidence type="ECO:0000256" key="1">
    <source>
        <dbReference type="SAM" id="MobiDB-lite"/>
    </source>
</evidence>
<comment type="caution">
    <text evidence="2">The sequence shown here is derived from an EMBL/GenBank/DDBJ whole genome shotgun (WGS) entry which is preliminary data.</text>
</comment>
<evidence type="ECO:0000313" key="2">
    <source>
        <dbReference type="EMBL" id="KAH8035107.1"/>
    </source>
</evidence>
<dbReference type="Proteomes" id="UP000821866">
    <property type="component" value="Chromosome 11"/>
</dbReference>
<keyword evidence="3" id="KW-1185">Reference proteome</keyword>
<feature type="region of interest" description="Disordered" evidence="1">
    <location>
        <begin position="298"/>
        <end position="336"/>
    </location>
</feature>
<dbReference type="AlphaFoldDB" id="A0A9J6EKT1"/>
<evidence type="ECO:0008006" key="4">
    <source>
        <dbReference type="Google" id="ProtNLM"/>
    </source>
</evidence>
<evidence type="ECO:0000313" key="3">
    <source>
        <dbReference type="Proteomes" id="UP000821866"/>
    </source>
</evidence>
<feature type="compositionally biased region" description="Polar residues" evidence="1">
    <location>
        <begin position="314"/>
        <end position="336"/>
    </location>
</feature>
<dbReference type="VEuPathDB" id="VectorBase:LOC119165571"/>
<gene>
    <name evidence="2" type="ORF">HPB51_004348</name>
</gene>
<organism evidence="2 3">
    <name type="scientific">Rhipicephalus microplus</name>
    <name type="common">Cattle tick</name>
    <name type="synonym">Boophilus microplus</name>
    <dbReference type="NCBI Taxonomy" id="6941"/>
    <lineage>
        <taxon>Eukaryota</taxon>
        <taxon>Metazoa</taxon>
        <taxon>Ecdysozoa</taxon>
        <taxon>Arthropoda</taxon>
        <taxon>Chelicerata</taxon>
        <taxon>Arachnida</taxon>
        <taxon>Acari</taxon>
        <taxon>Parasitiformes</taxon>
        <taxon>Ixodida</taxon>
        <taxon>Ixodoidea</taxon>
        <taxon>Ixodidae</taxon>
        <taxon>Rhipicephalinae</taxon>
        <taxon>Rhipicephalus</taxon>
        <taxon>Boophilus</taxon>
    </lineage>
</organism>
<name>A0A9J6EKT1_RHIMP</name>
<reference evidence="2" key="1">
    <citation type="journal article" date="2020" name="Cell">
        <title>Large-Scale Comparative Analyses of Tick Genomes Elucidate Their Genetic Diversity and Vector Capacities.</title>
        <authorList>
            <consortium name="Tick Genome and Microbiome Consortium (TIGMIC)"/>
            <person name="Jia N."/>
            <person name="Wang J."/>
            <person name="Shi W."/>
            <person name="Du L."/>
            <person name="Sun Y."/>
            <person name="Zhan W."/>
            <person name="Jiang J.F."/>
            <person name="Wang Q."/>
            <person name="Zhang B."/>
            <person name="Ji P."/>
            <person name="Bell-Sakyi L."/>
            <person name="Cui X.M."/>
            <person name="Yuan T.T."/>
            <person name="Jiang B.G."/>
            <person name="Yang W.F."/>
            <person name="Lam T.T."/>
            <person name="Chang Q.C."/>
            <person name="Ding S.J."/>
            <person name="Wang X.J."/>
            <person name="Zhu J.G."/>
            <person name="Ruan X.D."/>
            <person name="Zhao L."/>
            <person name="Wei J.T."/>
            <person name="Ye R.Z."/>
            <person name="Que T.C."/>
            <person name="Du C.H."/>
            <person name="Zhou Y.H."/>
            <person name="Cheng J.X."/>
            <person name="Dai P.F."/>
            <person name="Guo W.B."/>
            <person name="Han X.H."/>
            <person name="Huang E.J."/>
            <person name="Li L.F."/>
            <person name="Wei W."/>
            <person name="Gao Y.C."/>
            <person name="Liu J.Z."/>
            <person name="Shao H.Z."/>
            <person name="Wang X."/>
            <person name="Wang C.C."/>
            <person name="Yang T.C."/>
            <person name="Huo Q.B."/>
            <person name="Li W."/>
            <person name="Chen H.Y."/>
            <person name="Chen S.E."/>
            <person name="Zhou L.G."/>
            <person name="Ni X.B."/>
            <person name="Tian J.H."/>
            <person name="Sheng Y."/>
            <person name="Liu T."/>
            <person name="Pan Y.S."/>
            <person name="Xia L.Y."/>
            <person name="Li J."/>
            <person name="Zhao F."/>
            <person name="Cao W.C."/>
        </authorList>
    </citation>
    <scope>NUCLEOTIDE SEQUENCE</scope>
    <source>
        <strain evidence="2">Rmic-2018</strain>
    </source>
</reference>
<proteinExistence type="predicted"/>